<dbReference type="SUPFAM" id="SSF103481">
    <property type="entry name" value="Multidrug resistance efflux transporter EmrE"/>
    <property type="match status" value="2"/>
</dbReference>
<evidence type="ECO:0000259" key="2">
    <source>
        <dbReference type="Pfam" id="PF00892"/>
    </source>
</evidence>
<keyword evidence="1" id="KW-0472">Membrane</keyword>
<feature type="domain" description="EamA" evidence="2">
    <location>
        <begin position="143"/>
        <end position="284"/>
    </location>
</feature>
<feature type="transmembrane region" description="Helical" evidence="1">
    <location>
        <begin position="64"/>
        <end position="81"/>
    </location>
</feature>
<dbReference type="Proteomes" id="UP000326570">
    <property type="component" value="Unassembled WGS sequence"/>
</dbReference>
<dbReference type="Pfam" id="PF00892">
    <property type="entry name" value="EamA"/>
    <property type="match status" value="2"/>
</dbReference>
<keyword evidence="4" id="KW-1185">Reference proteome</keyword>
<feature type="transmembrane region" description="Helical" evidence="1">
    <location>
        <begin position="119"/>
        <end position="135"/>
    </location>
</feature>
<comment type="caution">
    <text evidence="3">The sequence shown here is derived from an EMBL/GenBank/DDBJ whole genome shotgun (WGS) entry which is preliminary data.</text>
</comment>
<dbReference type="InterPro" id="IPR000620">
    <property type="entry name" value="EamA_dom"/>
</dbReference>
<feature type="transmembrane region" description="Helical" evidence="1">
    <location>
        <begin position="212"/>
        <end position="228"/>
    </location>
</feature>
<protein>
    <submittedName>
        <fullName evidence="3">DMT family transporter</fullName>
    </submittedName>
</protein>
<name>A0A5N1ITV6_9BACT</name>
<feature type="transmembrane region" description="Helical" evidence="1">
    <location>
        <begin position="87"/>
        <end position="107"/>
    </location>
</feature>
<keyword evidence="1" id="KW-0812">Transmembrane</keyword>
<dbReference type="InterPro" id="IPR037185">
    <property type="entry name" value="EmrE-like"/>
</dbReference>
<sequence length="311" mass="34431">MPRFRDVLELHFIIFLWGFTAILGKLISIPAVELVAVRTLIACLALALIIKFRKGIFRIGTKPTIQILGVGLLLAAHWILFFASARVASVSISLAGLATSSLWTAILEPLFTKKKIKPHEILLAIIIMIGLYVIFQFEFDHAIGITMAVGSALMASIFTIINSRLTKVYPAATISCYEMGGAFLGTVAFLPIYTTFFAENHTLDFSLSSMDWVYLITLTLVCTVYAYTGAVRLMQKISAFAMNLTVNLEPVYGIVLAWLIFGQKEQMSIGFYYGTLIILGTVFIYPVMDSYYNRRQALKAPLPGPESGREG</sequence>
<dbReference type="PANTHER" id="PTHR22911">
    <property type="entry name" value="ACYL-MALONYL CONDENSING ENZYME-RELATED"/>
    <property type="match status" value="1"/>
</dbReference>
<feature type="domain" description="EamA" evidence="2">
    <location>
        <begin position="14"/>
        <end position="135"/>
    </location>
</feature>
<dbReference type="EMBL" id="VTWT01000005">
    <property type="protein sequence ID" value="KAA9333605.1"/>
    <property type="molecule type" value="Genomic_DNA"/>
</dbReference>
<dbReference type="AlphaFoldDB" id="A0A5N1ITV6"/>
<feature type="transmembrane region" description="Helical" evidence="1">
    <location>
        <begin position="267"/>
        <end position="288"/>
    </location>
</feature>
<feature type="transmembrane region" description="Helical" evidence="1">
    <location>
        <begin position="168"/>
        <end position="192"/>
    </location>
</feature>
<evidence type="ECO:0000313" key="4">
    <source>
        <dbReference type="Proteomes" id="UP000326570"/>
    </source>
</evidence>
<accession>A0A5N1ITV6</accession>
<feature type="transmembrane region" description="Helical" evidence="1">
    <location>
        <begin position="12"/>
        <end position="29"/>
    </location>
</feature>
<evidence type="ECO:0000256" key="1">
    <source>
        <dbReference type="SAM" id="Phobius"/>
    </source>
</evidence>
<reference evidence="3 4" key="1">
    <citation type="submission" date="2019-09" db="EMBL/GenBank/DDBJ databases">
        <title>Genome sequence of Adhaeribacter sp. M2.</title>
        <authorList>
            <person name="Srinivasan S."/>
        </authorList>
    </citation>
    <scope>NUCLEOTIDE SEQUENCE [LARGE SCALE GENOMIC DNA]</scope>
    <source>
        <strain evidence="3 4">M2</strain>
    </source>
</reference>
<dbReference type="PANTHER" id="PTHR22911:SF79">
    <property type="entry name" value="MOBA-LIKE NTP TRANSFERASE DOMAIN-CONTAINING PROTEIN"/>
    <property type="match status" value="1"/>
</dbReference>
<feature type="transmembrane region" description="Helical" evidence="1">
    <location>
        <begin position="240"/>
        <end position="261"/>
    </location>
</feature>
<gene>
    <name evidence="3" type="ORF">F0P94_10145</name>
</gene>
<evidence type="ECO:0000313" key="3">
    <source>
        <dbReference type="EMBL" id="KAA9333605.1"/>
    </source>
</evidence>
<dbReference type="GO" id="GO:0016020">
    <property type="term" value="C:membrane"/>
    <property type="evidence" value="ECO:0007669"/>
    <property type="project" value="InterPro"/>
</dbReference>
<feature type="transmembrane region" description="Helical" evidence="1">
    <location>
        <begin position="35"/>
        <end position="52"/>
    </location>
</feature>
<keyword evidence="1" id="KW-1133">Transmembrane helix</keyword>
<dbReference type="RefSeq" id="WP_150903772.1">
    <property type="nucleotide sequence ID" value="NZ_VTWT01000005.1"/>
</dbReference>
<proteinExistence type="predicted"/>
<organism evidence="3 4">
    <name type="scientific">Adhaeribacter soli</name>
    <dbReference type="NCBI Taxonomy" id="2607655"/>
    <lineage>
        <taxon>Bacteria</taxon>
        <taxon>Pseudomonadati</taxon>
        <taxon>Bacteroidota</taxon>
        <taxon>Cytophagia</taxon>
        <taxon>Cytophagales</taxon>
        <taxon>Hymenobacteraceae</taxon>
        <taxon>Adhaeribacter</taxon>
    </lineage>
</organism>
<feature type="transmembrane region" description="Helical" evidence="1">
    <location>
        <begin position="141"/>
        <end position="161"/>
    </location>
</feature>